<dbReference type="Gene3D" id="3.60.21.10">
    <property type="match status" value="1"/>
</dbReference>
<dbReference type="EMBL" id="JAZGUE010000002">
    <property type="protein sequence ID" value="KAL2269581.1"/>
    <property type="molecule type" value="Genomic_DNA"/>
</dbReference>
<feature type="compositionally biased region" description="Pro residues" evidence="1">
    <location>
        <begin position="130"/>
        <end position="140"/>
    </location>
</feature>
<dbReference type="InterPro" id="IPR004843">
    <property type="entry name" value="Calcineurin-like_PHP"/>
</dbReference>
<dbReference type="SUPFAM" id="SSF56300">
    <property type="entry name" value="Metallo-dependent phosphatases"/>
    <property type="match status" value="1"/>
</dbReference>
<dbReference type="PANTHER" id="PTHR42850">
    <property type="entry name" value="METALLOPHOSPHOESTERASE"/>
    <property type="match status" value="1"/>
</dbReference>
<gene>
    <name evidence="3" type="ORF">VTJ83DRAFT_1765</name>
</gene>
<feature type="compositionally biased region" description="Acidic residues" evidence="1">
    <location>
        <begin position="252"/>
        <end position="278"/>
    </location>
</feature>
<feature type="compositionally biased region" description="Low complexity" evidence="1">
    <location>
        <begin position="404"/>
        <end position="418"/>
    </location>
</feature>
<organism evidence="3 4">
    <name type="scientific">Remersonia thermophila</name>
    <dbReference type="NCBI Taxonomy" id="72144"/>
    <lineage>
        <taxon>Eukaryota</taxon>
        <taxon>Fungi</taxon>
        <taxon>Dikarya</taxon>
        <taxon>Ascomycota</taxon>
        <taxon>Pezizomycotina</taxon>
        <taxon>Sordariomycetes</taxon>
        <taxon>Sordariomycetidae</taxon>
        <taxon>Sordariales</taxon>
        <taxon>Sordariales incertae sedis</taxon>
        <taxon>Remersonia</taxon>
    </lineage>
</organism>
<keyword evidence="4" id="KW-1185">Reference proteome</keyword>
<feature type="region of interest" description="Disordered" evidence="1">
    <location>
        <begin position="100"/>
        <end position="161"/>
    </location>
</feature>
<accession>A0ABR4DGU9</accession>
<feature type="compositionally biased region" description="Basic and acidic residues" evidence="1">
    <location>
        <begin position="506"/>
        <end position="515"/>
    </location>
</feature>
<feature type="compositionally biased region" description="Basic residues" evidence="1">
    <location>
        <begin position="147"/>
        <end position="157"/>
    </location>
</feature>
<reference evidence="3 4" key="1">
    <citation type="journal article" date="2024" name="Commun. Biol.">
        <title>Comparative genomic analysis of thermophilic fungi reveals convergent evolutionary adaptations and gene losses.</title>
        <authorList>
            <person name="Steindorff A.S."/>
            <person name="Aguilar-Pontes M.V."/>
            <person name="Robinson A.J."/>
            <person name="Andreopoulos B."/>
            <person name="LaButti K."/>
            <person name="Kuo A."/>
            <person name="Mondo S."/>
            <person name="Riley R."/>
            <person name="Otillar R."/>
            <person name="Haridas S."/>
            <person name="Lipzen A."/>
            <person name="Grimwood J."/>
            <person name="Schmutz J."/>
            <person name="Clum A."/>
            <person name="Reid I.D."/>
            <person name="Moisan M.C."/>
            <person name="Butler G."/>
            <person name="Nguyen T.T.M."/>
            <person name="Dewar K."/>
            <person name="Conant G."/>
            <person name="Drula E."/>
            <person name="Henrissat B."/>
            <person name="Hansel C."/>
            <person name="Singer S."/>
            <person name="Hutchinson M.I."/>
            <person name="de Vries R.P."/>
            <person name="Natvig D.O."/>
            <person name="Powell A.J."/>
            <person name="Tsang A."/>
            <person name="Grigoriev I.V."/>
        </authorList>
    </citation>
    <scope>NUCLEOTIDE SEQUENCE [LARGE SCALE GENOMIC DNA]</scope>
    <source>
        <strain evidence="3 4">ATCC 22073</strain>
    </source>
</reference>
<feature type="region of interest" description="Disordered" evidence="1">
    <location>
        <begin position="244"/>
        <end position="278"/>
    </location>
</feature>
<evidence type="ECO:0000313" key="4">
    <source>
        <dbReference type="Proteomes" id="UP001600064"/>
    </source>
</evidence>
<protein>
    <recommendedName>
        <fullName evidence="2">Calcineurin-like phosphoesterase domain-containing protein</fullName>
    </recommendedName>
</protein>
<feature type="compositionally biased region" description="Acidic residues" evidence="1">
    <location>
        <begin position="376"/>
        <end position="392"/>
    </location>
</feature>
<sequence>MPPLPNPPLHRHRRRLARFPTFMALGSLTLLALCLFAVHLHQLPALPPLGPASSELQAAGVASSSSSSSPSLPDRTNEDFLETLLAIAAQERDRQAAHLPMEYAANKRPTFRDDPPRMVDDLPAEHVPRAAPPSPPPTSPSEPSKGGGRHGGNKHKNPAAPAAGRRLVIVGDVHGHLETLQALLRRIGFDSRQGDHLVLAGDIVTKGPDSRGVVQLAMDLGASAVRGNQDDRVLAAAREMRRLGLDEKGEREDDAEHDDNDDNDDDENEDEDEDDERLDVDARRRVHLRKVARSLSRAQLAWLRSRPLILRIGPLPDASAAPWNASTIAVVHAGLVPGVPLEKQDPWAVMNMRSLVYPREAKHWKLDGALSKGNDGVEEREGEEQEDDDDDNNNNNDDDKHTSDASSDASSIDTSIAIPVDDRKGEPWSHAWNRHQNNLPPAAPRTVVIYGHDARAGVQVDAEVTISPYRPRRKRKRKHAHARDELERKTTRDEKKKRAGKKDKSKGRLADHVGADADADADSTLARSAGGKDARKGVRYAFGLDSGCGQGKQLTALILEADPSGSGIRHRVEQVDCVVRGKKGKGKMHDLR</sequence>
<dbReference type="GeneID" id="98122604"/>
<comment type="caution">
    <text evidence="3">The sequence shown here is derived from an EMBL/GenBank/DDBJ whole genome shotgun (WGS) entry which is preliminary data.</text>
</comment>
<feature type="region of interest" description="Disordered" evidence="1">
    <location>
        <begin position="368"/>
        <end position="422"/>
    </location>
</feature>
<dbReference type="Pfam" id="PF00149">
    <property type="entry name" value="Metallophos"/>
    <property type="match status" value="1"/>
</dbReference>
<dbReference type="PANTHER" id="PTHR42850:SF4">
    <property type="entry name" value="ZINC-DEPENDENT ENDOPOLYPHOSPHATASE"/>
    <property type="match status" value="1"/>
</dbReference>
<proteinExistence type="predicted"/>
<feature type="region of interest" description="Disordered" evidence="1">
    <location>
        <begin position="465"/>
        <end position="515"/>
    </location>
</feature>
<evidence type="ECO:0000313" key="3">
    <source>
        <dbReference type="EMBL" id="KAL2269581.1"/>
    </source>
</evidence>
<feature type="compositionally biased region" description="Basic residues" evidence="1">
    <location>
        <begin position="470"/>
        <end position="481"/>
    </location>
</feature>
<feature type="compositionally biased region" description="Basic and acidic residues" evidence="1">
    <location>
        <begin position="110"/>
        <end position="128"/>
    </location>
</feature>
<dbReference type="InterPro" id="IPR050126">
    <property type="entry name" value="Ap4A_hydrolase"/>
</dbReference>
<name>A0ABR4DGU9_9PEZI</name>
<dbReference type="RefSeq" id="XP_070868305.1">
    <property type="nucleotide sequence ID" value="XM_071007960.1"/>
</dbReference>
<dbReference type="InterPro" id="IPR029052">
    <property type="entry name" value="Metallo-depent_PP-like"/>
</dbReference>
<feature type="compositionally biased region" description="Basic and acidic residues" evidence="1">
    <location>
        <begin position="482"/>
        <end position="496"/>
    </location>
</feature>
<evidence type="ECO:0000256" key="1">
    <source>
        <dbReference type="SAM" id="MobiDB-lite"/>
    </source>
</evidence>
<dbReference type="Proteomes" id="UP001600064">
    <property type="component" value="Unassembled WGS sequence"/>
</dbReference>
<evidence type="ECO:0000259" key="2">
    <source>
        <dbReference type="Pfam" id="PF00149"/>
    </source>
</evidence>
<feature type="domain" description="Calcineurin-like phosphoesterase" evidence="2">
    <location>
        <begin position="166"/>
        <end position="244"/>
    </location>
</feature>